<protein>
    <submittedName>
        <fullName evidence="1">Uncharacterized protein</fullName>
    </submittedName>
</protein>
<evidence type="ECO:0000313" key="2">
    <source>
        <dbReference type="Proteomes" id="UP000824469"/>
    </source>
</evidence>
<dbReference type="AlphaFoldDB" id="A0AA38FAJ1"/>
<reference evidence="1 2" key="1">
    <citation type="journal article" date="2021" name="Nat. Plants">
        <title>The Taxus genome provides insights into paclitaxel biosynthesis.</title>
        <authorList>
            <person name="Xiong X."/>
            <person name="Gou J."/>
            <person name="Liao Q."/>
            <person name="Li Y."/>
            <person name="Zhou Q."/>
            <person name="Bi G."/>
            <person name="Li C."/>
            <person name="Du R."/>
            <person name="Wang X."/>
            <person name="Sun T."/>
            <person name="Guo L."/>
            <person name="Liang H."/>
            <person name="Lu P."/>
            <person name="Wu Y."/>
            <person name="Zhang Z."/>
            <person name="Ro D.K."/>
            <person name="Shang Y."/>
            <person name="Huang S."/>
            <person name="Yan J."/>
        </authorList>
    </citation>
    <scope>NUCLEOTIDE SEQUENCE [LARGE SCALE GENOMIC DNA]</scope>
    <source>
        <strain evidence="1">Ta-2019</strain>
    </source>
</reference>
<proteinExistence type="predicted"/>
<comment type="caution">
    <text evidence="1">The sequence shown here is derived from an EMBL/GenBank/DDBJ whole genome shotgun (WGS) entry which is preliminary data.</text>
</comment>
<gene>
    <name evidence="1" type="ORF">KI387_040378</name>
</gene>
<keyword evidence="2" id="KW-1185">Reference proteome</keyword>
<dbReference type="EMBL" id="JAHRHJ020000133">
    <property type="protein sequence ID" value="KAH9294417.1"/>
    <property type="molecule type" value="Genomic_DNA"/>
</dbReference>
<evidence type="ECO:0000313" key="1">
    <source>
        <dbReference type="EMBL" id="KAH9294417.1"/>
    </source>
</evidence>
<name>A0AA38FAJ1_TAXCH</name>
<dbReference type="Proteomes" id="UP000824469">
    <property type="component" value="Unassembled WGS sequence"/>
</dbReference>
<accession>A0AA38FAJ1</accession>
<feature type="non-terminal residue" evidence="1">
    <location>
        <position position="61"/>
    </location>
</feature>
<sequence>MKEISLCQSEEANSKDYHTHVEFDKDAGEMSWILDYSHPMSVPRGRDIAEALKEIQAADSE</sequence>
<organism evidence="1 2">
    <name type="scientific">Taxus chinensis</name>
    <name type="common">Chinese yew</name>
    <name type="synonym">Taxus wallichiana var. chinensis</name>
    <dbReference type="NCBI Taxonomy" id="29808"/>
    <lineage>
        <taxon>Eukaryota</taxon>
        <taxon>Viridiplantae</taxon>
        <taxon>Streptophyta</taxon>
        <taxon>Embryophyta</taxon>
        <taxon>Tracheophyta</taxon>
        <taxon>Spermatophyta</taxon>
        <taxon>Pinopsida</taxon>
        <taxon>Pinidae</taxon>
        <taxon>Conifers II</taxon>
        <taxon>Cupressales</taxon>
        <taxon>Taxaceae</taxon>
        <taxon>Taxus</taxon>
    </lineage>
</organism>